<dbReference type="Pfam" id="PF14604">
    <property type="entry name" value="SH3_9"/>
    <property type="match status" value="1"/>
</dbReference>
<feature type="non-terminal residue" evidence="4">
    <location>
        <position position="1"/>
    </location>
</feature>
<evidence type="ECO:0000313" key="4">
    <source>
        <dbReference type="EMBL" id="MEQ2211581.1"/>
    </source>
</evidence>
<name>A0ABV0RV77_9TELE</name>
<evidence type="ECO:0000256" key="1">
    <source>
        <dbReference type="ARBA" id="ARBA00022443"/>
    </source>
</evidence>
<dbReference type="EMBL" id="JAHRIN010059004">
    <property type="protein sequence ID" value="MEQ2211581.1"/>
    <property type="molecule type" value="Genomic_DNA"/>
</dbReference>
<evidence type="ECO:0000259" key="3">
    <source>
        <dbReference type="PROSITE" id="PS50002"/>
    </source>
</evidence>
<comment type="caution">
    <text evidence="4">The sequence shown here is derived from an EMBL/GenBank/DDBJ whole genome shotgun (WGS) entry which is preliminary data.</text>
</comment>
<keyword evidence="5" id="KW-1185">Reference proteome</keyword>
<feature type="domain" description="SH3" evidence="3">
    <location>
        <begin position="1"/>
        <end position="51"/>
    </location>
</feature>
<gene>
    <name evidence="4" type="primary">UBASH3B_2</name>
    <name evidence="4" type="ORF">XENOCAPTIV_007737</name>
</gene>
<reference evidence="4 5" key="1">
    <citation type="submission" date="2021-06" db="EMBL/GenBank/DDBJ databases">
        <authorList>
            <person name="Palmer J.M."/>
        </authorList>
    </citation>
    <scope>NUCLEOTIDE SEQUENCE [LARGE SCALE GENOMIC DNA]</scope>
    <source>
        <strain evidence="4 5">XC_2019</strain>
        <tissue evidence="4">Muscle</tissue>
    </source>
</reference>
<dbReference type="SUPFAM" id="SSF50044">
    <property type="entry name" value="SH3-domain"/>
    <property type="match status" value="1"/>
</dbReference>
<keyword evidence="1 2" id="KW-0728">SH3 domain</keyword>
<dbReference type="InterPro" id="IPR001452">
    <property type="entry name" value="SH3_domain"/>
</dbReference>
<accession>A0ABV0RV77</accession>
<dbReference type="Proteomes" id="UP001434883">
    <property type="component" value="Unassembled WGS sequence"/>
</dbReference>
<dbReference type="PROSITE" id="PS50002">
    <property type="entry name" value="SH3"/>
    <property type="match status" value="1"/>
</dbReference>
<evidence type="ECO:0000256" key="2">
    <source>
        <dbReference type="PROSITE-ProRule" id="PRU00192"/>
    </source>
</evidence>
<proteinExistence type="predicted"/>
<sequence length="59" mass="6377">NDDELELAPGDYIFTSSMDQTSTSEGWVYGTSLASGLSGLLPENYVSLADESDTWVFHG</sequence>
<evidence type="ECO:0000313" key="5">
    <source>
        <dbReference type="Proteomes" id="UP001434883"/>
    </source>
</evidence>
<dbReference type="InterPro" id="IPR036028">
    <property type="entry name" value="SH3-like_dom_sf"/>
</dbReference>
<organism evidence="4 5">
    <name type="scientific">Xenoophorus captivus</name>
    <dbReference type="NCBI Taxonomy" id="1517983"/>
    <lineage>
        <taxon>Eukaryota</taxon>
        <taxon>Metazoa</taxon>
        <taxon>Chordata</taxon>
        <taxon>Craniata</taxon>
        <taxon>Vertebrata</taxon>
        <taxon>Euteleostomi</taxon>
        <taxon>Actinopterygii</taxon>
        <taxon>Neopterygii</taxon>
        <taxon>Teleostei</taxon>
        <taxon>Neoteleostei</taxon>
        <taxon>Acanthomorphata</taxon>
        <taxon>Ovalentaria</taxon>
        <taxon>Atherinomorphae</taxon>
        <taxon>Cyprinodontiformes</taxon>
        <taxon>Goodeidae</taxon>
        <taxon>Xenoophorus</taxon>
    </lineage>
</organism>
<protein>
    <submittedName>
        <fullName evidence="4">Ubiquitin-associated and SH3 domain-containing protein B</fullName>
    </submittedName>
</protein>
<dbReference type="Gene3D" id="2.30.30.40">
    <property type="entry name" value="SH3 Domains"/>
    <property type="match status" value="1"/>
</dbReference>